<protein>
    <recommendedName>
        <fullName evidence="5">WSC domain-containing protein</fullName>
    </recommendedName>
</protein>
<dbReference type="EMBL" id="CM008978">
    <property type="protein sequence ID" value="PNW70880.1"/>
    <property type="molecule type" value="Genomic_DNA"/>
</dbReference>
<dbReference type="GeneID" id="66057140"/>
<dbReference type="Gramene" id="PNW70880">
    <property type="protein sequence ID" value="PNW70880"/>
    <property type="gene ID" value="CHLRE_17g737350v5"/>
</dbReference>
<comment type="subcellular location">
    <subcellularLocation>
        <location evidence="1">Cytoplasm</location>
        <location evidence="1">Cytoskeleton</location>
        <location evidence="1">Cilium axoneme</location>
    </subcellularLocation>
</comment>
<feature type="compositionally biased region" description="Pro residues" evidence="2">
    <location>
        <begin position="430"/>
        <end position="501"/>
    </location>
</feature>
<evidence type="ECO:0000313" key="4">
    <source>
        <dbReference type="Proteomes" id="UP000006906"/>
    </source>
</evidence>
<feature type="compositionally biased region" description="Pro residues" evidence="2">
    <location>
        <begin position="892"/>
        <end position="917"/>
    </location>
</feature>
<evidence type="ECO:0008006" key="5">
    <source>
        <dbReference type="Google" id="ProtNLM"/>
    </source>
</evidence>
<feature type="compositionally biased region" description="Pro residues" evidence="2">
    <location>
        <begin position="127"/>
        <end position="222"/>
    </location>
</feature>
<accession>A0A2K3CRH2</accession>
<dbReference type="GO" id="GO:0030036">
    <property type="term" value="P:actin cytoskeleton organization"/>
    <property type="evidence" value="ECO:0000318"/>
    <property type="project" value="GO_Central"/>
</dbReference>
<dbReference type="AlphaFoldDB" id="A0A2K3CRH2"/>
<dbReference type="GO" id="GO:0005930">
    <property type="term" value="C:axoneme"/>
    <property type="evidence" value="ECO:0007669"/>
    <property type="project" value="UniProtKB-SubCell"/>
</dbReference>
<feature type="compositionally biased region" description="Low complexity" evidence="2">
    <location>
        <begin position="80"/>
        <end position="94"/>
    </location>
</feature>
<reference evidence="3 4" key="1">
    <citation type="journal article" date="2007" name="Science">
        <title>The Chlamydomonas genome reveals the evolution of key animal and plant functions.</title>
        <authorList>
            <person name="Merchant S.S."/>
            <person name="Prochnik S.E."/>
            <person name="Vallon O."/>
            <person name="Harris E.H."/>
            <person name="Karpowicz S.J."/>
            <person name="Witman G.B."/>
            <person name="Terry A."/>
            <person name="Salamov A."/>
            <person name="Fritz-Laylin L.K."/>
            <person name="Marechal-Drouard L."/>
            <person name="Marshall W.F."/>
            <person name="Qu L.H."/>
            <person name="Nelson D.R."/>
            <person name="Sanderfoot A.A."/>
            <person name="Spalding M.H."/>
            <person name="Kapitonov V.V."/>
            <person name="Ren Q."/>
            <person name="Ferris P."/>
            <person name="Lindquist E."/>
            <person name="Shapiro H."/>
            <person name="Lucas S.M."/>
            <person name="Grimwood J."/>
            <person name="Schmutz J."/>
            <person name="Cardol P."/>
            <person name="Cerutti H."/>
            <person name="Chanfreau G."/>
            <person name="Chen C.L."/>
            <person name="Cognat V."/>
            <person name="Croft M.T."/>
            <person name="Dent R."/>
            <person name="Dutcher S."/>
            <person name="Fernandez E."/>
            <person name="Fukuzawa H."/>
            <person name="Gonzalez-Ballester D."/>
            <person name="Gonzalez-Halphen D."/>
            <person name="Hallmann A."/>
            <person name="Hanikenne M."/>
            <person name="Hippler M."/>
            <person name="Inwood W."/>
            <person name="Jabbari K."/>
            <person name="Kalanon M."/>
            <person name="Kuras R."/>
            <person name="Lefebvre P.A."/>
            <person name="Lemaire S.D."/>
            <person name="Lobanov A.V."/>
            <person name="Lohr M."/>
            <person name="Manuell A."/>
            <person name="Meier I."/>
            <person name="Mets L."/>
            <person name="Mittag M."/>
            <person name="Mittelmeier T."/>
            <person name="Moroney J.V."/>
            <person name="Moseley J."/>
            <person name="Napoli C."/>
            <person name="Nedelcu A.M."/>
            <person name="Niyogi K."/>
            <person name="Novoselov S.V."/>
            <person name="Paulsen I.T."/>
            <person name="Pazour G."/>
            <person name="Purton S."/>
            <person name="Ral J.P."/>
            <person name="Riano-Pachon D.M."/>
            <person name="Riekhof W."/>
            <person name="Rymarquis L."/>
            <person name="Schroda M."/>
            <person name="Stern D."/>
            <person name="Umen J."/>
            <person name="Willows R."/>
            <person name="Wilson N."/>
            <person name="Zimmer S.L."/>
            <person name="Allmer J."/>
            <person name="Balk J."/>
            <person name="Bisova K."/>
            <person name="Chen C.J."/>
            <person name="Elias M."/>
            <person name="Gendler K."/>
            <person name="Hauser C."/>
            <person name="Lamb M.R."/>
            <person name="Ledford H."/>
            <person name="Long J.C."/>
            <person name="Minagawa J."/>
            <person name="Page M.D."/>
            <person name="Pan J."/>
            <person name="Pootakham W."/>
            <person name="Roje S."/>
            <person name="Rose A."/>
            <person name="Stahlberg E."/>
            <person name="Terauchi A.M."/>
            <person name="Yang P."/>
            <person name="Ball S."/>
            <person name="Bowler C."/>
            <person name="Dieckmann C.L."/>
            <person name="Gladyshev V.N."/>
            <person name="Green P."/>
            <person name="Jorgensen R."/>
            <person name="Mayfield S."/>
            <person name="Mueller-Roeber B."/>
            <person name="Rajamani S."/>
            <person name="Sayre R.T."/>
            <person name="Brokstein P."/>
            <person name="Dubchak I."/>
            <person name="Goodstein D."/>
            <person name="Hornick L."/>
            <person name="Huang Y.W."/>
            <person name="Jhaveri J."/>
            <person name="Luo Y."/>
            <person name="Martinez D."/>
            <person name="Ngau W.C."/>
            <person name="Otillar B."/>
            <person name="Poliakov A."/>
            <person name="Porter A."/>
            <person name="Szajkowski L."/>
            <person name="Werner G."/>
            <person name="Zhou K."/>
            <person name="Grigoriev I.V."/>
            <person name="Rokhsar D.S."/>
            <person name="Grossman A.R."/>
        </authorList>
    </citation>
    <scope>NUCLEOTIDE SEQUENCE [LARGE SCALE GENOMIC DNA]</scope>
    <source>
        <strain evidence="4">CC-503</strain>
    </source>
</reference>
<evidence type="ECO:0000313" key="3">
    <source>
        <dbReference type="EMBL" id="PNW70880.1"/>
    </source>
</evidence>
<feature type="region of interest" description="Disordered" evidence="2">
    <location>
        <begin position="428"/>
        <end position="502"/>
    </location>
</feature>
<organism evidence="3 4">
    <name type="scientific">Chlamydomonas reinhardtii</name>
    <name type="common">Chlamydomonas smithii</name>
    <dbReference type="NCBI Taxonomy" id="3055"/>
    <lineage>
        <taxon>Eukaryota</taxon>
        <taxon>Viridiplantae</taxon>
        <taxon>Chlorophyta</taxon>
        <taxon>core chlorophytes</taxon>
        <taxon>Chlorophyceae</taxon>
        <taxon>CS clade</taxon>
        <taxon>Chlamydomonadales</taxon>
        <taxon>Chlamydomonadaceae</taxon>
        <taxon>Chlamydomonas</taxon>
    </lineage>
</organism>
<keyword evidence="4" id="KW-1185">Reference proteome</keyword>
<dbReference type="InterPro" id="IPR032675">
    <property type="entry name" value="LRR_dom_sf"/>
</dbReference>
<feature type="compositionally biased region" description="Pro residues" evidence="2">
    <location>
        <begin position="1035"/>
        <end position="1056"/>
    </location>
</feature>
<evidence type="ECO:0000256" key="1">
    <source>
        <dbReference type="ARBA" id="ARBA00004430"/>
    </source>
</evidence>
<dbReference type="SUPFAM" id="SSF52058">
    <property type="entry name" value="L domain-like"/>
    <property type="match status" value="1"/>
</dbReference>
<proteinExistence type="predicted"/>
<evidence type="ECO:0000256" key="2">
    <source>
        <dbReference type="SAM" id="MobiDB-lite"/>
    </source>
</evidence>
<dbReference type="OrthoDB" id="546857at2759"/>
<feature type="compositionally biased region" description="Low complexity" evidence="2">
    <location>
        <begin position="1057"/>
        <end position="1069"/>
    </location>
</feature>
<dbReference type="InParanoid" id="A0A2K3CRH2"/>
<name>A0A2K3CRH2_CHLRE</name>
<sequence>MTDLVALTELRLKRNSFTGGAPSSWSAFAVIRKIDLSSNTLLTGPLPASWSALNDTLTFLNVSGTALCGDAPGLRSVLATTPRSCPSPSSRQPPSLSPSLPPSTTSPSPIPSPLFVLGYPPLPAGLAFPPPPPPPPPPSLPPPPPPATPPSPAPPVPPSALSPSPSPLVPPPSPAPSPSASSPPPPSPNPAPLPPLPSPPNPLPPGPSPPDPLPPSPLPPSPVTSTQRPPSPPNPPSPPGIFLNGWEIVFTPIFCDGHASDKSFTALSSDLLDQYGRVTAITYVYDSKAGGIVMAVKLVFGTGPSTHVETVAGSLYDPGSPTLSETTASLVSASGSALDSVSVCCSDTGAVAQLTATFTDGSTSSTGPCPSTGGAAAARHRHRRRTLLQGGAGGGGSAGVPGGMVVGGLRGGAGAGFGSMGFALAVRRGFPPPPGTPPPGLRLPPPPVPPPSPAAPPAPSRPTIPPRPPSPPPPPPFPPSPPPPDLAIPLPPPIPPSPPSPTRAAVAAAFTFYVKVDYPQVTANVPPTLPNRVPAATLALTGPALPVVRSPTDDPVVATSRYGHGRIAVFGGEKLITGCCKPKAKPGRPTSDPGTDQLIVNIATWAAWYGTKVGKALIRVADIKFLPMAKYVVAQRPDSFQTAKSAKMNFVLPLATFLKGGHQKCDVYVIGSDDARYLQTKVSGFLRDFVFKGKGIIVVGPDVMPTTFYPGTGTASRRRSLFESLELPLGREAASGTQLWNAEDEPLVQEERSGMDARVVVNSGGRTLLQATAAGVASAAAARIGAPQFNSSIILANLVSGPMGLLMTGYVSDPGGNLTVTSPSELQNAELAASQYVEYLQGQIRLSVADLKTMLNTITRARASVPRSGAASSPRFWDLVDASDKLATSAPALPPLFDDPPPPPVFRAPPPPKPPLPPSPAFLPPLTSYVGCFFDNAQARALAIKLLVGQPTSVTRCLDAIPPEALTNRTAAITFLAMQRTACFGASQLSAAFVAAQLPDGTCSQPCPLVAQQFCGGSASGTRVAVSVYRILSPAPPAGRPPRPSPPLPSPAPANRPQPLAAAPAAKPGTAPPPAARG</sequence>
<feature type="region of interest" description="Disordered" evidence="2">
    <location>
        <begin position="79"/>
        <end position="112"/>
    </location>
</feature>
<dbReference type="RefSeq" id="XP_042915030.1">
    <property type="nucleotide sequence ID" value="XM_043072571.1"/>
</dbReference>
<feature type="region of interest" description="Disordered" evidence="2">
    <location>
        <begin position="127"/>
        <end position="240"/>
    </location>
</feature>
<dbReference type="STRING" id="3055.A0A2K3CRH2"/>
<dbReference type="KEGG" id="cre:CHLRE_17g737350v5"/>
<feature type="compositionally biased region" description="Pro residues" evidence="2">
    <location>
        <begin position="229"/>
        <end position="239"/>
    </location>
</feature>
<feature type="region of interest" description="Disordered" evidence="2">
    <location>
        <begin position="360"/>
        <end position="382"/>
    </location>
</feature>
<gene>
    <name evidence="3" type="ORF">CHLRE_17g737350v5</name>
</gene>
<feature type="region of interest" description="Disordered" evidence="2">
    <location>
        <begin position="891"/>
        <end position="917"/>
    </location>
</feature>
<feature type="region of interest" description="Disordered" evidence="2">
    <location>
        <begin position="1035"/>
        <end position="1078"/>
    </location>
</feature>
<dbReference type="Gene3D" id="3.80.10.10">
    <property type="entry name" value="Ribonuclease Inhibitor"/>
    <property type="match status" value="1"/>
</dbReference>
<dbReference type="Proteomes" id="UP000006906">
    <property type="component" value="Chromosome 17"/>
</dbReference>
<feature type="compositionally biased region" description="Low complexity" evidence="2">
    <location>
        <begin position="360"/>
        <end position="377"/>
    </location>
</feature>